<protein>
    <submittedName>
        <fullName evidence="1">Uncharacterized protein</fullName>
    </submittedName>
</protein>
<dbReference type="Proteomes" id="UP000827872">
    <property type="component" value="Linkage Group LG05"/>
</dbReference>
<proteinExistence type="predicted"/>
<evidence type="ECO:0000313" key="1">
    <source>
        <dbReference type="EMBL" id="KAH7999526.1"/>
    </source>
</evidence>
<reference evidence="1" key="1">
    <citation type="submission" date="2021-08" db="EMBL/GenBank/DDBJ databases">
        <title>The first chromosome-level gecko genome reveals the dynamic sex chromosomes of Neotropical dwarf geckos (Sphaerodactylidae: Sphaerodactylus).</title>
        <authorList>
            <person name="Pinto B.J."/>
            <person name="Keating S.E."/>
            <person name="Gamble T."/>
        </authorList>
    </citation>
    <scope>NUCLEOTIDE SEQUENCE</scope>
    <source>
        <strain evidence="1">TG3544</strain>
    </source>
</reference>
<evidence type="ECO:0000313" key="2">
    <source>
        <dbReference type="Proteomes" id="UP000827872"/>
    </source>
</evidence>
<organism evidence="1 2">
    <name type="scientific">Sphaerodactylus townsendi</name>
    <dbReference type="NCBI Taxonomy" id="933632"/>
    <lineage>
        <taxon>Eukaryota</taxon>
        <taxon>Metazoa</taxon>
        <taxon>Chordata</taxon>
        <taxon>Craniata</taxon>
        <taxon>Vertebrata</taxon>
        <taxon>Euteleostomi</taxon>
        <taxon>Lepidosauria</taxon>
        <taxon>Squamata</taxon>
        <taxon>Bifurcata</taxon>
        <taxon>Gekkota</taxon>
        <taxon>Sphaerodactylidae</taxon>
        <taxon>Sphaerodactylus</taxon>
    </lineage>
</organism>
<comment type="caution">
    <text evidence="1">The sequence shown here is derived from an EMBL/GenBank/DDBJ whole genome shotgun (WGS) entry which is preliminary data.</text>
</comment>
<dbReference type="EMBL" id="CM037618">
    <property type="protein sequence ID" value="KAH7999526.1"/>
    <property type="molecule type" value="Genomic_DNA"/>
</dbReference>
<gene>
    <name evidence="1" type="ORF">K3G42_013751</name>
</gene>
<keyword evidence="2" id="KW-1185">Reference proteome</keyword>
<sequence length="79" mass="9143">MELTANRPGCRQVYFPSQTVRWKRPNPYLQKSSEIVCYSAYGNDCRRVLRTQKCILGKLGKGFSTNDFFHVSNGDSEEY</sequence>
<name>A0ACB8F2Q6_9SAUR</name>
<accession>A0ACB8F2Q6</accession>